<evidence type="ECO:0000259" key="9">
    <source>
        <dbReference type="PROSITE" id="PS50262"/>
    </source>
</evidence>
<keyword evidence="4" id="KW-0297">G-protein coupled receptor</keyword>
<accession>A0A2C9KUT9</accession>
<dbReference type="InterPro" id="IPR019427">
    <property type="entry name" value="7TM_GPCR_serpentine_rcpt_Srw"/>
</dbReference>
<keyword evidence="6" id="KW-0675">Receptor</keyword>
<evidence type="ECO:0000313" key="10">
    <source>
        <dbReference type="EnsemblMetazoa" id="BGLB023799-PA"/>
    </source>
</evidence>
<dbReference type="PRINTS" id="PR00237">
    <property type="entry name" value="GPCRRHODOPSN"/>
</dbReference>
<feature type="transmembrane region" description="Helical" evidence="8">
    <location>
        <begin position="149"/>
        <end position="169"/>
    </location>
</feature>
<dbReference type="InterPro" id="IPR000276">
    <property type="entry name" value="GPCR_Rhodpsn"/>
</dbReference>
<keyword evidence="7" id="KW-0807">Transducer</keyword>
<dbReference type="VEuPathDB" id="VectorBase:BGLAX_030376"/>
<evidence type="ECO:0000256" key="3">
    <source>
        <dbReference type="ARBA" id="ARBA00022989"/>
    </source>
</evidence>
<dbReference type="SUPFAM" id="SSF81321">
    <property type="entry name" value="Family A G protein-coupled receptor-like"/>
    <property type="match status" value="1"/>
</dbReference>
<sequence>MDSSNSTFSVKIVQTTIVSPILLKAVIVVNFFVFTEAIGLFGIVANVVNIVNLRRQGFRDGFNITLTALAVSDLGILVTQQIYIQIYNPWTEESLFAMLKSHMMLFVIYANDYFVRVSGLITSFGAFERCLCVVLPMKVKLVVTRKTSTFVNVSIFLVLIGYVVLPYSLMYVGWKYIPNENKTIAYVFFKENRNSIMNLFYIVAGIFLPYFTILMLLVFTVILISKLRSNSEWRQRVSTQGRHAFRESDSVSYKERKVTAMLSAMSGLYVVCLLPHSALNLAMGLVDGMKIYGIYYDITTLAYTFVVLAETVNCSLTPIIYFKMSSKYREITLELLRCKKK</sequence>
<gene>
    <name evidence="10" type="primary">106062879</name>
</gene>
<dbReference type="PANTHER" id="PTHR24243">
    <property type="entry name" value="G-PROTEIN COUPLED RECEPTOR"/>
    <property type="match status" value="1"/>
</dbReference>
<dbReference type="Proteomes" id="UP000076420">
    <property type="component" value="Unassembled WGS sequence"/>
</dbReference>
<keyword evidence="5 8" id="KW-0472">Membrane</keyword>
<dbReference type="VEuPathDB" id="VectorBase:BGLB023799"/>
<proteinExistence type="predicted"/>
<name>A0A2C9KUT9_BIOGL</name>
<keyword evidence="3 8" id="KW-1133">Transmembrane helix</keyword>
<feature type="transmembrane region" description="Helical" evidence="8">
    <location>
        <begin position="298"/>
        <end position="322"/>
    </location>
</feature>
<dbReference type="Pfam" id="PF10324">
    <property type="entry name" value="7TM_GPCR_Srw"/>
    <property type="match status" value="1"/>
</dbReference>
<dbReference type="EnsemblMetazoa" id="BGLB023799-RA">
    <property type="protein sequence ID" value="BGLB023799-PA"/>
    <property type="gene ID" value="BGLB023799"/>
</dbReference>
<evidence type="ECO:0000256" key="2">
    <source>
        <dbReference type="ARBA" id="ARBA00022692"/>
    </source>
</evidence>
<dbReference type="OrthoDB" id="6078591at2759"/>
<dbReference type="PANTHER" id="PTHR24243:SF208">
    <property type="entry name" value="PYROKININ-1 RECEPTOR"/>
    <property type="match status" value="1"/>
</dbReference>
<dbReference type="GO" id="GO:0016020">
    <property type="term" value="C:membrane"/>
    <property type="evidence" value="ECO:0007669"/>
    <property type="project" value="UniProtKB-SubCell"/>
</dbReference>
<feature type="transmembrane region" description="Helical" evidence="8">
    <location>
        <begin position="21"/>
        <end position="44"/>
    </location>
</feature>
<evidence type="ECO:0000256" key="6">
    <source>
        <dbReference type="ARBA" id="ARBA00023170"/>
    </source>
</evidence>
<organism evidence="10 11">
    <name type="scientific">Biomphalaria glabrata</name>
    <name type="common">Bloodfluke planorb</name>
    <name type="synonym">Freshwater snail</name>
    <dbReference type="NCBI Taxonomy" id="6526"/>
    <lineage>
        <taxon>Eukaryota</taxon>
        <taxon>Metazoa</taxon>
        <taxon>Spiralia</taxon>
        <taxon>Lophotrochozoa</taxon>
        <taxon>Mollusca</taxon>
        <taxon>Gastropoda</taxon>
        <taxon>Heterobranchia</taxon>
        <taxon>Euthyneura</taxon>
        <taxon>Panpulmonata</taxon>
        <taxon>Hygrophila</taxon>
        <taxon>Lymnaeoidea</taxon>
        <taxon>Planorbidae</taxon>
        <taxon>Biomphalaria</taxon>
    </lineage>
</organism>
<dbReference type="Gene3D" id="1.20.1070.10">
    <property type="entry name" value="Rhodopsin 7-helix transmembrane proteins"/>
    <property type="match status" value="1"/>
</dbReference>
<dbReference type="PROSITE" id="PS50262">
    <property type="entry name" value="G_PROTEIN_RECEP_F1_2"/>
    <property type="match status" value="1"/>
</dbReference>
<comment type="subcellular location">
    <subcellularLocation>
        <location evidence="1">Membrane</location>
        <topology evidence="1">Multi-pass membrane protein</topology>
    </subcellularLocation>
</comment>
<evidence type="ECO:0000313" key="11">
    <source>
        <dbReference type="Proteomes" id="UP000076420"/>
    </source>
</evidence>
<feature type="domain" description="G-protein coupled receptors family 1 profile" evidence="9">
    <location>
        <begin position="42"/>
        <end position="321"/>
    </location>
</feature>
<feature type="transmembrane region" description="Helical" evidence="8">
    <location>
        <begin position="199"/>
        <end position="224"/>
    </location>
</feature>
<dbReference type="AlphaFoldDB" id="A0A2C9KUT9"/>
<evidence type="ECO:0000256" key="1">
    <source>
        <dbReference type="ARBA" id="ARBA00004141"/>
    </source>
</evidence>
<evidence type="ECO:0000256" key="5">
    <source>
        <dbReference type="ARBA" id="ARBA00023136"/>
    </source>
</evidence>
<keyword evidence="2 8" id="KW-0812">Transmembrane</keyword>
<evidence type="ECO:0000256" key="4">
    <source>
        <dbReference type="ARBA" id="ARBA00023040"/>
    </source>
</evidence>
<dbReference type="RefSeq" id="XP_013076646.2">
    <property type="nucleotide sequence ID" value="XM_013221192.2"/>
</dbReference>
<reference evidence="10" key="1">
    <citation type="submission" date="2020-05" db="UniProtKB">
        <authorList>
            <consortium name="EnsemblMetazoa"/>
        </authorList>
    </citation>
    <scope>IDENTIFICATION</scope>
    <source>
        <strain evidence="10">BB02</strain>
    </source>
</reference>
<protein>
    <recommendedName>
        <fullName evidence="9">G-protein coupled receptors family 1 profile domain-containing protein</fullName>
    </recommendedName>
</protein>
<dbReference type="InterPro" id="IPR017452">
    <property type="entry name" value="GPCR_Rhodpsn_7TM"/>
</dbReference>
<dbReference type="GO" id="GO:0008528">
    <property type="term" value="F:G protein-coupled peptide receptor activity"/>
    <property type="evidence" value="ECO:0007669"/>
    <property type="project" value="InterPro"/>
</dbReference>
<feature type="transmembrane region" description="Helical" evidence="8">
    <location>
        <begin position="64"/>
        <end position="83"/>
    </location>
</feature>
<evidence type="ECO:0000256" key="7">
    <source>
        <dbReference type="ARBA" id="ARBA00023224"/>
    </source>
</evidence>
<feature type="transmembrane region" description="Helical" evidence="8">
    <location>
        <begin position="258"/>
        <end position="278"/>
    </location>
</feature>
<evidence type="ECO:0000256" key="8">
    <source>
        <dbReference type="SAM" id="Phobius"/>
    </source>
</evidence>
<dbReference type="KEGG" id="bgt:106062879"/>